<evidence type="ECO:0000256" key="1">
    <source>
        <dbReference type="SAM" id="SignalP"/>
    </source>
</evidence>
<dbReference type="EMBL" id="GBXM01048166">
    <property type="protein sequence ID" value="JAH60411.1"/>
    <property type="molecule type" value="Transcribed_RNA"/>
</dbReference>
<evidence type="ECO:0000313" key="2">
    <source>
        <dbReference type="EMBL" id="JAH60411.1"/>
    </source>
</evidence>
<reference evidence="2" key="2">
    <citation type="journal article" date="2015" name="Fish Shellfish Immunol.">
        <title>Early steps in the European eel (Anguilla anguilla)-Vibrio vulnificus interaction in the gills: Role of the RtxA13 toxin.</title>
        <authorList>
            <person name="Callol A."/>
            <person name="Pajuelo D."/>
            <person name="Ebbesson L."/>
            <person name="Teles M."/>
            <person name="MacKenzie S."/>
            <person name="Amaro C."/>
        </authorList>
    </citation>
    <scope>NUCLEOTIDE SEQUENCE</scope>
</reference>
<feature type="signal peptide" evidence="1">
    <location>
        <begin position="1"/>
        <end position="16"/>
    </location>
</feature>
<protein>
    <recommendedName>
        <fullName evidence="3">Secreted protein</fullName>
    </recommendedName>
</protein>
<evidence type="ECO:0008006" key="3">
    <source>
        <dbReference type="Google" id="ProtNLM"/>
    </source>
</evidence>
<dbReference type="AlphaFoldDB" id="A0A0E9U3N5"/>
<proteinExistence type="predicted"/>
<sequence length="67" mass="7717">MCVCALVACLLVCADSYFLEARLHFCSDDSVLFWVHLPNEQNIYQPTTRIIQMNTFLDFSNRTEGLV</sequence>
<feature type="chain" id="PRO_5002433170" description="Secreted protein" evidence="1">
    <location>
        <begin position="17"/>
        <end position="67"/>
    </location>
</feature>
<accession>A0A0E9U3N5</accession>
<reference evidence="2" key="1">
    <citation type="submission" date="2014-11" db="EMBL/GenBank/DDBJ databases">
        <authorList>
            <person name="Amaro Gonzalez C."/>
        </authorList>
    </citation>
    <scope>NUCLEOTIDE SEQUENCE</scope>
</reference>
<keyword evidence="1" id="KW-0732">Signal</keyword>
<name>A0A0E9U3N5_ANGAN</name>
<organism evidence="2">
    <name type="scientific">Anguilla anguilla</name>
    <name type="common">European freshwater eel</name>
    <name type="synonym">Muraena anguilla</name>
    <dbReference type="NCBI Taxonomy" id="7936"/>
    <lineage>
        <taxon>Eukaryota</taxon>
        <taxon>Metazoa</taxon>
        <taxon>Chordata</taxon>
        <taxon>Craniata</taxon>
        <taxon>Vertebrata</taxon>
        <taxon>Euteleostomi</taxon>
        <taxon>Actinopterygii</taxon>
        <taxon>Neopterygii</taxon>
        <taxon>Teleostei</taxon>
        <taxon>Anguilliformes</taxon>
        <taxon>Anguillidae</taxon>
        <taxon>Anguilla</taxon>
    </lineage>
</organism>